<proteinExistence type="predicted"/>
<reference evidence="1" key="1">
    <citation type="journal article" date="2019" name="bioRxiv">
        <title>The Genome of the Zebra Mussel, Dreissena polymorpha: A Resource for Invasive Species Research.</title>
        <authorList>
            <person name="McCartney M.A."/>
            <person name="Auch B."/>
            <person name="Kono T."/>
            <person name="Mallez S."/>
            <person name="Zhang Y."/>
            <person name="Obille A."/>
            <person name="Becker A."/>
            <person name="Abrahante J.E."/>
            <person name="Garbe J."/>
            <person name="Badalamenti J.P."/>
            <person name="Herman A."/>
            <person name="Mangelson H."/>
            <person name="Liachko I."/>
            <person name="Sullivan S."/>
            <person name="Sone E.D."/>
            <person name="Koren S."/>
            <person name="Silverstein K.A.T."/>
            <person name="Beckman K.B."/>
            <person name="Gohl D.M."/>
        </authorList>
    </citation>
    <scope>NUCLEOTIDE SEQUENCE</scope>
    <source>
        <strain evidence="1">Duluth1</strain>
        <tissue evidence="1">Whole animal</tissue>
    </source>
</reference>
<keyword evidence="2" id="KW-1185">Reference proteome</keyword>
<dbReference type="EMBL" id="JAIWYP010000019">
    <property type="protein sequence ID" value="KAH3692819.1"/>
    <property type="molecule type" value="Genomic_DNA"/>
</dbReference>
<evidence type="ECO:0000313" key="2">
    <source>
        <dbReference type="Proteomes" id="UP000828390"/>
    </source>
</evidence>
<sequence>MTCTHLARCDTTLRNPSPPTPTKIIDFVIDCKMENHLKRGDSSPTSCNYLEIEFSVGSK</sequence>
<reference evidence="1" key="2">
    <citation type="submission" date="2020-11" db="EMBL/GenBank/DDBJ databases">
        <authorList>
            <person name="McCartney M.A."/>
            <person name="Auch B."/>
            <person name="Kono T."/>
            <person name="Mallez S."/>
            <person name="Becker A."/>
            <person name="Gohl D.M."/>
            <person name="Silverstein K.A.T."/>
            <person name="Koren S."/>
            <person name="Bechman K.B."/>
            <person name="Herman A."/>
            <person name="Abrahante J.E."/>
            <person name="Garbe J."/>
        </authorList>
    </citation>
    <scope>NUCLEOTIDE SEQUENCE</scope>
    <source>
        <strain evidence="1">Duluth1</strain>
        <tissue evidence="1">Whole animal</tissue>
    </source>
</reference>
<name>A0A9D3Y330_DREPO</name>
<dbReference type="Proteomes" id="UP000828390">
    <property type="component" value="Unassembled WGS sequence"/>
</dbReference>
<gene>
    <name evidence="1" type="ORF">DPMN_194573</name>
</gene>
<comment type="caution">
    <text evidence="1">The sequence shown here is derived from an EMBL/GenBank/DDBJ whole genome shotgun (WGS) entry which is preliminary data.</text>
</comment>
<organism evidence="1 2">
    <name type="scientific">Dreissena polymorpha</name>
    <name type="common">Zebra mussel</name>
    <name type="synonym">Mytilus polymorpha</name>
    <dbReference type="NCBI Taxonomy" id="45954"/>
    <lineage>
        <taxon>Eukaryota</taxon>
        <taxon>Metazoa</taxon>
        <taxon>Spiralia</taxon>
        <taxon>Lophotrochozoa</taxon>
        <taxon>Mollusca</taxon>
        <taxon>Bivalvia</taxon>
        <taxon>Autobranchia</taxon>
        <taxon>Heteroconchia</taxon>
        <taxon>Euheterodonta</taxon>
        <taxon>Imparidentia</taxon>
        <taxon>Neoheterodontei</taxon>
        <taxon>Myida</taxon>
        <taxon>Dreissenoidea</taxon>
        <taxon>Dreissenidae</taxon>
        <taxon>Dreissena</taxon>
    </lineage>
</organism>
<accession>A0A9D3Y330</accession>
<protein>
    <submittedName>
        <fullName evidence="1">Uncharacterized protein</fullName>
    </submittedName>
</protein>
<dbReference type="AlphaFoldDB" id="A0A9D3Y330"/>
<evidence type="ECO:0000313" key="1">
    <source>
        <dbReference type="EMBL" id="KAH3692819.1"/>
    </source>
</evidence>